<keyword evidence="4 7" id="KW-0547">Nucleotide-binding</keyword>
<dbReference type="PANTHER" id="PTHR44167">
    <property type="entry name" value="OVARIAN-SPECIFIC SERINE/THREONINE-PROTEIN KINASE LOK-RELATED"/>
    <property type="match status" value="1"/>
</dbReference>
<feature type="compositionally biased region" description="Polar residues" evidence="8">
    <location>
        <begin position="306"/>
        <end position="321"/>
    </location>
</feature>
<dbReference type="PROSITE" id="PS00107">
    <property type="entry name" value="PROTEIN_KINASE_ATP"/>
    <property type="match status" value="1"/>
</dbReference>
<evidence type="ECO:0000256" key="7">
    <source>
        <dbReference type="PROSITE-ProRule" id="PRU10141"/>
    </source>
</evidence>
<evidence type="ECO:0000256" key="2">
    <source>
        <dbReference type="ARBA" id="ARBA00022527"/>
    </source>
</evidence>
<dbReference type="InterPro" id="IPR017441">
    <property type="entry name" value="Protein_kinase_ATP_BS"/>
</dbReference>
<evidence type="ECO:0000313" key="11">
    <source>
        <dbReference type="Proteomes" id="UP000825002"/>
    </source>
</evidence>
<dbReference type="Gene3D" id="3.30.200.20">
    <property type="entry name" value="Phosphorylase Kinase, domain 1"/>
    <property type="match status" value="1"/>
</dbReference>
<evidence type="ECO:0000256" key="4">
    <source>
        <dbReference type="ARBA" id="ARBA00022741"/>
    </source>
</evidence>
<evidence type="ECO:0000256" key="6">
    <source>
        <dbReference type="ARBA" id="ARBA00022840"/>
    </source>
</evidence>
<evidence type="ECO:0000256" key="8">
    <source>
        <dbReference type="SAM" id="MobiDB-lite"/>
    </source>
</evidence>
<dbReference type="InterPro" id="IPR008271">
    <property type="entry name" value="Ser/Thr_kinase_AS"/>
</dbReference>
<keyword evidence="6 7" id="KW-0067">ATP-binding</keyword>
<comment type="caution">
    <text evidence="10">The sequence shown here is derived from an EMBL/GenBank/DDBJ whole genome shotgun (WGS) entry which is preliminary data.</text>
</comment>
<accession>A0ABQ7SCA4</accession>
<feature type="binding site" evidence="7">
    <location>
        <position position="38"/>
    </location>
    <ligand>
        <name>ATP</name>
        <dbReference type="ChEBI" id="CHEBI:30616"/>
    </ligand>
</feature>
<dbReference type="InterPro" id="IPR000719">
    <property type="entry name" value="Prot_kinase_dom"/>
</dbReference>
<proteinExistence type="predicted"/>
<name>A0ABQ7SCA4_9ACAR</name>
<dbReference type="SMART" id="SM00220">
    <property type="entry name" value="S_TKc"/>
    <property type="match status" value="1"/>
</dbReference>
<dbReference type="PROSITE" id="PS00108">
    <property type="entry name" value="PROTEIN_KINASE_ST"/>
    <property type="match status" value="1"/>
</dbReference>
<reference evidence="10 11" key="1">
    <citation type="submission" date="2020-10" db="EMBL/GenBank/DDBJ databases">
        <authorList>
            <person name="Klimov P.B."/>
            <person name="Dyachkov S.M."/>
            <person name="Chetverikov P.E."/>
        </authorList>
    </citation>
    <scope>NUCLEOTIDE SEQUENCE [LARGE SCALE GENOMIC DNA]</scope>
    <source>
        <strain evidence="10">BMOC 18-1129-001#AD2665</strain>
        <tissue evidence="10">Entire mites</tissue>
    </source>
</reference>
<dbReference type="Gene3D" id="1.10.510.10">
    <property type="entry name" value="Transferase(Phosphotransferase) domain 1"/>
    <property type="match status" value="2"/>
</dbReference>
<dbReference type="PROSITE" id="PS50011">
    <property type="entry name" value="PROTEIN_KINASE_DOM"/>
    <property type="match status" value="1"/>
</dbReference>
<evidence type="ECO:0000313" key="10">
    <source>
        <dbReference type="EMBL" id="KAG9511021.1"/>
    </source>
</evidence>
<evidence type="ECO:0000256" key="3">
    <source>
        <dbReference type="ARBA" id="ARBA00022679"/>
    </source>
</evidence>
<feature type="region of interest" description="Disordered" evidence="8">
    <location>
        <begin position="302"/>
        <end position="347"/>
    </location>
</feature>
<dbReference type="InterPro" id="IPR011009">
    <property type="entry name" value="Kinase-like_dom_sf"/>
</dbReference>
<dbReference type="GO" id="GO:0016301">
    <property type="term" value="F:kinase activity"/>
    <property type="evidence" value="ECO:0007669"/>
    <property type="project" value="UniProtKB-KW"/>
</dbReference>
<sequence>MDCVKKHLNLHEVIGQGAFGRVLLATATNSPQQKYALKCVYPLVKPCRIANELRHLRDLGGHSNVVRMHTALIHNGHVYIVMDLLPHDRFIDIVTDLNFNEIVAYMRNLLKALEHVHKYNIIHRDVKPGNFLYNRKEQRYLLVDFGLAHPVPEYASARQNRYRYAPHLQPLTPHTNFNSSFQANTSFIQKPTHQQTNNYILSSSRHLSRYFVNSAGGNTGATATSTPHASNNKRSLPNRIDFDSKFRRLCVDEDSVQKVKKIRVDDGATFRLVANHYESPITPTTTRATYQTMSAITPRATDVTPVKQQNSSNINNTTPKSSRLRPAHPSSVHASHHFSTPKTQQGHRCDCLGKPRTCDACFARPEASAPKAGTPGFRAPEVLLRWHFQTTAIDIWSAGVIFMCLLCGHSPFFRDVSDQMSLAEIITIVGSERVCEAARMIGCSLTLSPPRSPKDLPKLCRSIRQSCDKKRQIDIPEVAFDLLEKLLDPNPLTRITAVQALEHDLFNTEFH</sequence>
<organism evidence="10 11">
    <name type="scientific">Fragariocoptes setiger</name>
    <dbReference type="NCBI Taxonomy" id="1670756"/>
    <lineage>
        <taxon>Eukaryota</taxon>
        <taxon>Metazoa</taxon>
        <taxon>Ecdysozoa</taxon>
        <taxon>Arthropoda</taxon>
        <taxon>Chelicerata</taxon>
        <taxon>Arachnida</taxon>
        <taxon>Acari</taxon>
        <taxon>Acariformes</taxon>
        <taxon>Trombidiformes</taxon>
        <taxon>Prostigmata</taxon>
        <taxon>Eupodina</taxon>
        <taxon>Eriophyoidea</taxon>
        <taxon>Phytoptidae</taxon>
        <taxon>Fragariocoptes</taxon>
    </lineage>
</organism>
<feature type="non-terminal residue" evidence="10">
    <location>
        <position position="1"/>
    </location>
</feature>
<dbReference type="PANTHER" id="PTHR44167:SF23">
    <property type="entry name" value="CDC7 KINASE, ISOFORM A-RELATED"/>
    <property type="match status" value="1"/>
</dbReference>
<keyword evidence="5 10" id="KW-0418">Kinase</keyword>
<dbReference type="SUPFAM" id="SSF56112">
    <property type="entry name" value="Protein kinase-like (PK-like)"/>
    <property type="match status" value="1"/>
</dbReference>
<protein>
    <recommendedName>
        <fullName evidence="1">non-specific serine/threonine protein kinase</fullName>
        <ecNumber evidence="1">2.7.11.1</ecNumber>
    </recommendedName>
</protein>
<keyword evidence="3" id="KW-0808">Transferase</keyword>
<feature type="domain" description="Protein kinase" evidence="9">
    <location>
        <begin position="8"/>
        <end position="506"/>
    </location>
</feature>
<dbReference type="EC" id="2.7.11.1" evidence="1"/>
<dbReference type="Proteomes" id="UP000825002">
    <property type="component" value="Unassembled WGS sequence"/>
</dbReference>
<keyword evidence="2" id="KW-0723">Serine/threonine-protein kinase</keyword>
<gene>
    <name evidence="10" type="primary">cdc7</name>
    <name evidence="10" type="ORF">GZH46_00421</name>
</gene>
<keyword evidence="11" id="KW-1185">Reference proteome</keyword>
<evidence type="ECO:0000259" key="9">
    <source>
        <dbReference type="PROSITE" id="PS50011"/>
    </source>
</evidence>
<dbReference type="EMBL" id="JAIFTH010000041">
    <property type="protein sequence ID" value="KAG9511021.1"/>
    <property type="molecule type" value="Genomic_DNA"/>
</dbReference>
<evidence type="ECO:0000256" key="5">
    <source>
        <dbReference type="ARBA" id="ARBA00022777"/>
    </source>
</evidence>
<dbReference type="Pfam" id="PF00069">
    <property type="entry name" value="Pkinase"/>
    <property type="match status" value="2"/>
</dbReference>
<evidence type="ECO:0000256" key="1">
    <source>
        <dbReference type="ARBA" id="ARBA00012513"/>
    </source>
</evidence>